<feature type="non-terminal residue" evidence="3">
    <location>
        <position position="664"/>
    </location>
</feature>
<dbReference type="InterPro" id="IPR011049">
    <property type="entry name" value="Serralysin-like_metalloprot_C"/>
</dbReference>
<protein>
    <submittedName>
        <fullName evidence="3">Hemolysin type calcium-binding protein</fullName>
    </submittedName>
</protein>
<dbReference type="AlphaFoldDB" id="A0A2T5IM22"/>
<dbReference type="InterPro" id="IPR015943">
    <property type="entry name" value="WD40/YVTN_repeat-like_dom_sf"/>
</dbReference>
<proteinExistence type="predicted"/>
<dbReference type="PANTHER" id="PTHR46928:SF1">
    <property type="entry name" value="MESENCHYME-SPECIFIC CELL SURFACE GLYCOPROTEIN"/>
    <property type="match status" value="1"/>
</dbReference>
<dbReference type="Gene3D" id="2.130.10.10">
    <property type="entry name" value="YVTN repeat-like/Quinoprotein amine dehydrogenase"/>
    <property type="match status" value="1"/>
</dbReference>
<dbReference type="Pfam" id="PF00353">
    <property type="entry name" value="HemolysinCabind"/>
    <property type="match status" value="2"/>
</dbReference>
<dbReference type="RefSeq" id="WP_204509391.1">
    <property type="nucleotide sequence ID" value="NZ_QAON01000056.1"/>
</dbReference>
<dbReference type="InterPro" id="IPR018511">
    <property type="entry name" value="Hemolysin-typ_Ca-bd_CS"/>
</dbReference>
<dbReference type="EMBL" id="QAON01000056">
    <property type="protein sequence ID" value="PTQ84873.1"/>
    <property type="molecule type" value="Genomic_DNA"/>
</dbReference>
<dbReference type="InterPro" id="IPR011048">
    <property type="entry name" value="Haem_d1_sf"/>
</dbReference>
<gene>
    <name evidence="3" type="ORF">C8N29_1561</name>
</gene>
<keyword evidence="1" id="KW-0106">Calcium</keyword>
<dbReference type="NCBIfam" id="NF038117">
    <property type="entry name" value="choice_anch_I"/>
    <property type="match status" value="1"/>
</dbReference>
<dbReference type="SUPFAM" id="SSF51004">
    <property type="entry name" value="C-terminal (heme d1) domain of cytochrome cd1-nitrite reductase"/>
    <property type="match status" value="1"/>
</dbReference>
<dbReference type="SUPFAM" id="SSF51120">
    <property type="entry name" value="beta-Roll"/>
    <property type="match status" value="1"/>
</dbReference>
<feature type="domain" description="Choice-of-anchor I" evidence="2">
    <location>
        <begin position="47"/>
        <end position="526"/>
    </location>
</feature>
<organism evidence="3 4">
    <name type="scientific">Agitococcus lubricus</name>
    <dbReference type="NCBI Taxonomy" id="1077255"/>
    <lineage>
        <taxon>Bacteria</taxon>
        <taxon>Pseudomonadati</taxon>
        <taxon>Pseudomonadota</taxon>
        <taxon>Gammaproteobacteria</taxon>
        <taxon>Moraxellales</taxon>
        <taxon>Moraxellaceae</taxon>
        <taxon>Agitococcus</taxon>
    </lineage>
</organism>
<evidence type="ECO:0000313" key="3">
    <source>
        <dbReference type="EMBL" id="PTQ84873.1"/>
    </source>
</evidence>
<dbReference type="Gene3D" id="2.150.10.10">
    <property type="entry name" value="Serralysin-like metalloprotease, C-terminal"/>
    <property type="match status" value="1"/>
</dbReference>
<accession>A0A2T5IM22</accession>
<keyword evidence="4" id="KW-1185">Reference proteome</keyword>
<evidence type="ECO:0000313" key="4">
    <source>
        <dbReference type="Proteomes" id="UP000244223"/>
    </source>
</evidence>
<comment type="caution">
    <text evidence="3">The sequence shown here is derived from an EMBL/GenBank/DDBJ whole genome shotgun (WGS) entry which is preliminary data.</text>
</comment>
<dbReference type="PROSITE" id="PS00330">
    <property type="entry name" value="HEMOLYSIN_CALCIUM"/>
    <property type="match status" value="1"/>
</dbReference>
<dbReference type="Pfam" id="PF22494">
    <property type="entry name" value="choice_anch_I"/>
    <property type="match status" value="1"/>
</dbReference>
<dbReference type="InterPro" id="IPR052956">
    <property type="entry name" value="Mesenchyme-surface_protein"/>
</dbReference>
<dbReference type="InterPro" id="IPR055188">
    <property type="entry name" value="Choice_anch_I"/>
</dbReference>
<evidence type="ECO:0000259" key="2">
    <source>
        <dbReference type="Pfam" id="PF22494"/>
    </source>
</evidence>
<name>A0A2T5IM22_9GAMM</name>
<dbReference type="InterPro" id="IPR001343">
    <property type="entry name" value="Hemolysn_Ca-bd"/>
</dbReference>
<dbReference type="PANTHER" id="PTHR46928">
    <property type="entry name" value="MESENCHYME-SPECIFIC CELL SURFACE GLYCOPROTEIN"/>
    <property type="match status" value="1"/>
</dbReference>
<dbReference type="PRINTS" id="PR00313">
    <property type="entry name" value="CABNDNGRPT"/>
</dbReference>
<dbReference type="Proteomes" id="UP000244223">
    <property type="component" value="Unassembled WGS sequence"/>
</dbReference>
<dbReference type="GO" id="GO:0005509">
    <property type="term" value="F:calcium ion binding"/>
    <property type="evidence" value="ECO:0007669"/>
    <property type="project" value="InterPro"/>
</dbReference>
<evidence type="ECO:0000256" key="1">
    <source>
        <dbReference type="ARBA" id="ARBA00022837"/>
    </source>
</evidence>
<reference evidence="3 4" key="1">
    <citation type="submission" date="2018-04" db="EMBL/GenBank/DDBJ databases">
        <title>Genomic Encyclopedia of Archaeal and Bacterial Type Strains, Phase II (KMG-II): from individual species to whole genera.</title>
        <authorList>
            <person name="Goeker M."/>
        </authorList>
    </citation>
    <scope>NUCLEOTIDE SEQUENCE [LARGE SCALE GENOMIC DNA]</scope>
    <source>
        <strain evidence="3 4">DSM 5822</strain>
    </source>
</reference>
<sequence>MANINIGGITVFNEANSGLAGSTTTPVAINDVVLVRLGSIQGTSAGAESVAFENGKIYASNVNGNTINIHQLAADGTLTNLAPINLTTLPDYKTGGVNSVAINNGVLAVAYENITAGAGGYVALFDTTTNTLIKTISVGVLPDQITFTPDGTKLLVANEAEAISVTNNPVGSISIIDMSSGAAHAAVVNTISFDALNGSEAALKAQGLALLNGQSAAADIEPEYITVSADGTRAYVTLQEVNAVAVVDLTNPMADRPLSILPLGTVDRNLLGNSFDASDRDGTSGSAAVNLQNYDVQSLLQPDAIASFSVAGVTYFVTANEGDSRVGTSITDSVRLNSASYVLDATAYPNAAALKADAKLGRLNVLTHMGDTDGDGDYDQIYTLGGRSITIFRQEADGSISKVRETGGEFEAITSALGTSFNANQSTAANSFDTRSDDKGPEPEGVTVGEVNGRLYAFVGLERIGGFMIYDVTDPVNATFVGYKAQTANDLGPEVQKFIAASQSPTGQALLVSGNEISNSVTVYAIQTQSEGNDVIMGGSDAEVWSGRGGNDTINGGDGADTLIGGAGNDSFIGGGGNDVIMGNEGDDSVAAYNLSTDGVDQINLGSGMDTLNVSSTGASQICVMFTSAEVGNNNANDAGTLANQDGGLAVRIQAEDGSGNLVG</sequence>